<dbReference type="InterPro" id="IPR051591">
    <property type="entry name" value="UPF0224_FAM112_RNA_Proc"/>
</dbReference>
<gene>
    <name evidence="5" type="primary">GTSF1</name>
</gene>
<evidence type="ECO:0000256" key="3">
    <source>
        <dbReference type="ARBA" id="ARBA00022833"/>
    </source>
</evidence>
<dbReference type="Pfam" id="PF05253">
    <property type="entry name" value="zf-U11-48K"/>
    <property type="match status" value="2"/>
</dbReference>
<dbReference type="InterPro" id="IPR036236">
    <property type="entry name" value="Znf_C2H2_sf"/>
</dbReference>
<accession>W8AR74</accession>
<protein>
    <submittedName>
        <fullName evidence="5">Gametocyte-specific factor 1</fullName>
    </submittedName>
</protein>
<dbReference type="SUPFAM" id="SSF57667">
    <property type="entry name" value="beta-beta-alpha zinc fingers"/>
    <property type="match status" value="1"/>
</dbReference>
<dbReference type="PANTHER" id="PTHR21402:SF5">
    <property type="entry name" value="GAMETOCYTE SPECIFIC FACTOR 1"/>
    <property type="match status" value="1"/>
</dbReference>
<feature type="domain" description="CHHC U11-48K-type" evidence="4">
    <location>
        <begin position="9"/>
        <end position="36"/>
    </location>
</feature>
<dbReference type="AlphaFoldDB" id="W8AR74"/>
<keyword evidence="3" id="KW-0862">Zinc</keyword>
<feature type="domain" description="CHHC U11-48K-type" evidence="4">
    <location>
        <begin position="41"/>
        <end position="68"/>
    </location>
</feature>
<dbReference type="InterPro" id="IPR022776">
    <property type="entry name" value="TRM13/UPF0224_CHHC_Znf_dom"/>
</dbReference>
<evidence type="ECO:0000256" key="2">
    <source>
        <dbReference type="ARBA" id="ARBA00022771"/>
    </source>
</evidence>
<dbReference type="PANTHER" id="PTHR21402">
    <property type="entry name" value="GAMETOCYTE SPECIFIC FACTOR 1-RELATED"/>
    <property type="match status" value="1"/>
</dbReference>
<organism evidence="5">
    <name type="scientific">Ceratitis capitata</name>
    <name type="common">Mediterranean fruit fly</name>
    <name type="synonym">Tephritis capitata</name>
    <dbReference type="NCBI Taxonomy" id="7213"/>
    <lineage>
        <taxon>Eukaryota</taxon>
        <taxon>Metazoa</taxon>
        <taxon>Ecdysozoa</taxon>
        <taxon>Arthropoda</taxon>
        <taxon>Hexapoda</taxon>
        <taxon>Insecta</taxon>
        <taxon>Pterygota</taxon>
        <taxon>Neoptera</taxon>
        <taxon>Endopterygota</taxon>
        <taxon>Diptera</taxon>
        <taxon>Brachycera</taxon>
        <taxon>Muscomorpha</taxon>
        <taxon>Tephritoidea</taxon>
        <taxon>Tephritidae</taxon>
        <taxon>Ceratitis</taxon>
        <taxon>Ceratitis</taxon>
    </lineage>
</organism>
<evidence type="ECO:0000256" key="1">
    <source>
        <dbReference type="ARBA" id="ARBA00022723"/>
    </source>
</evidence>
<sequence length="143" mass="16995">MEETTGDDIISCPYDRGHRLLRKRLQLHLLKCRLNYPDVELRKCPINQLHLVPEPEYENHLSNCPDRKLIVQYKYEGPDEYDGTKFLQHDPIDCDENWDDTDIGNYDPEIYSRNMQIIRQPIGGPSQRKAFKAEEANRFKQFE</sequence>
<name>W8AR74_CERCA</name>
<reference evidence="5" key="1">
    <citation type="submission" date="2013-07" db="EMBL/GenBank/DDBJ databases">
        <authorList>
            <person name="Geib S."/>
        </authorList>
    </citation>
    <scope>NUCLEOTIDE SEQUENCE</scope>
</reference>
<keyword evidence="2" id="KW-0863">Zinc-finger</keyword>
<dbReference type="EMBL" id="GAMC01015210">
    <property type="protein sequence ID" value="JAB91345.1"/>
    <property type="molecule type" value="mRNA"/>
</dbReference>
<keyword evidence="1" id="KW-0479">Metal-binding</keyword>
<evidence type="ECO:0000313" key="5">
    <source>
        <dbReference type="EMBL" id="JAB91345.1"/>
    </source>
</evidence>
<dbReference type="KEGG" id="ccat:101452769"/>
<reference evidence="5" key="2">
    <citation type="journal article" date="2014" name="BMC Genomics">
        <title>A genomic perspective to assessing quality of mass-reared SIT flies used in Mediterranean fruit fly (Ceratitis capitata) eradication in California.</title>
        <authorList>
            <person name="Calla B."/>
            <person name="Hall B."/>
            <person name="Hou S."/>
            <person name="Geib S.M."/>
        </authorList>
    </citation>
    <scope>NUCLEOTIDE SEQUENCE</scope>
</reference>
<dbReference type="PROSITE" id="PS51800">
    <property type="entry name" value="ZF_CHHC_U11_48K"/>
    <property type="match status" value="2"/>
</dbReference>
<dbReference type="GO" id="GO:0008270">
    <property type="term" value="F:zinc ion binding"/>
    <property type="evidence" value="ECO:0007669"/>
    <property type="project" value="UniProtKB-KW"/>
</dbReference>
<dbReference type="EMBL" id="GAMC01015208">
    <property type="protein sequence ID" value="JAB91347.1"/>
    <property type="molecule type" value="mRNA"/>
</dbReference>
<proteinExistence type="evidence at transcript level"/>
<evidence type="ECO:0000259" key="4">
    <source>
        <dbReference type="PROSITE" id="PS51800"/>
    </source>
</evidence>
<dbReference type="OrthoDB" id="10069248at2759"/>